<gene>
    <name evidence="1" type="ORF">ACFPK4_24245</name>
</gene>
<organism evidence="1 2">
    <name type="scientific">Rahnella sp. (strain Y9602)</name>
    <dbReference type="NCBI Taxonomy" id="2703885"/>
    <lineage>
        <taxon>Bacteria</taxon>
        <taxon>Pseudomonadati</taxon>
        <taxon>Pseudomonadota</taxon>
        <taxon>Gammaproteobacteria</taxon>
        <taxon>Enterobacterales</taxon>
        <taxon>Yersiniaceae</taxon>
        <taxon>Rahnella</taxon>
    </lineage>
</organism>
<dbReference type="EMBL" id="JBHUCJ010000099">
    <property type="protein sequence ID" value="MFD3226657.1"/>
    <property type="molecule type" value="Genomic_DNA"/>
</dbReference>
<protein>
    <submittedName>
        <fullName evidence="1">Uncharacterized protein</fullName>
    </submittedName>
</protein>
<dbReference type="Proteomes" id="UP001598201">
    <property type="component" value="Unassembled WGS sequence"/>
</dbReference>
<proteinExistence type="predicted"/>
<accession>A0ABW6CFY0</accession>
<sequence length="45" mass="5400">MRLTEQEIELLAWFIGKHWDLFFREAEEAVSISTLHRLAEKLNLD</sequence>
<name>A0ABW6CFY0_RAHSY</name>
<evidence type="ECO:0000313" key="2">
    <source>
        <dbReference type="Proteomes" id="UP001598201"/>
    </source>
</evidence>
<evidence type="ECO:0000313" key="1">
    <source>
        <dbReference type="EMBL" id="MFD3226657.1"/>
    </source>
</evidence>
<keyword evidence="2" id="KW-1185">Reference proteome</keyword>
<reference evidence="1 2" key="1">
    <citation type="submission" date="2024-09" db="EMBL/GenBank/DDBJ databases">
        <title>Genomes of Rahnella.</title>
        <authorList>
            <person name="Mnguni F.C."/>
            <person name="Shin G.Y."/>
            <person name="Coutinho T."/>
        </authorList>
    </citation>
    <scope>NUCLEOTIDE SEQUENCE [LARGE SCALE GENOMIC DNA]</scope>
    <source>
        <strain evidence="1 2">20WA0057</strain>
    </source>
</reference>
<comment type="caution">
    <text evidence="1">The sequence shown here is derived from an EMBL/GenBank/DDBJ whole genome shotgun (WGS) entry which is preliminary data.</text>
</comment>
<dbReference type="RefSeq" id="WP_379672272.1">
    <property type="nucleotide sequence ID" value="NZ_JBHUCJ010000099.1"/>
</dbReference>